<gene>
    <name evidence="3" type="ORF">ACFQ1S_19150</name>
</gene>
<keyword evidence="4" id="KW-1185">Reference proteome</keyword>
<dbReference type="Pfam" id="PF00089">
    <property type="entry name" value="Trypsin"/>
    <property type="match status" value="1"/>
</dbReference>
<dbReference type="InterPro" id="IPR036813">
    <property type="entry name" value="Tachylectin2_sf"/>
</dbReference>
<dbReference type="SUPFAM" id="SSF50494">
    <property type="entry name" value="Trypsin-like serine proteases"/>
    <property type="match status" value="1"/>
</dbReference>
<protein>
    <submittedName>
        <fullName evidence="3">Tachylectin-related carbohydrate-binding protein</fullName>
    </submittedName>
</protein>
<dbReference type="InterPro" id="IPR001254">
    <property type="entry name" value="Trypsin_dom"/>
</dbReference>
<dbReference type="Gene3D" id="2.40.10.10">
    <property type="entry name" value="Trypsin-like serine proteases"/>
    <property type="match status" value="1"/>
</dbReference>
<dbReference type="InterPro" id="IPR043504">
    <property type="entry name" value="Peptidase_S1_PA_chymotrypsin"/>
</dbReference>
<reference evidence="4" key="1">
    <citation type="journal article" date="2019" name="Int. J. Syst. Evol. Microbiol.">
        <title>The Global Catalogue of Microorganisms (GCM) 10K type strain sequencing project: providing services to taxonomists for standard genome sequencing and annotation.</title>
        <authorList>
            <consortium name="The Broad Institute Genomics Platform"/>
            <consortium name="The Broad Institute Genome Sequencing Center for Infectious Disease"/>
            <person name="Wu L."/>
            <person name="Ma J."/>
        </authorList>
    </citation>
    <scope>NUCLEOTIDE SEQUENCE [LARGE SCALE GENOMIC DNA]</scope>
    <source>
        <strain evidence="4">JCM 31486</strain>
    </source>
</reference>
<dbReference type="Gene3D" id="2.115.10.10">
    <property type="entry name" value="Tachylectin 2"/>
    <property type="match status" value="1"/>
</dbReference>
<dbReference type="InterPro" id="IPR023294">
    <property type="entry name" value="Tachylectin2"/>
</dbReference>
<dbReference type="SUPFAM" id="SSF50934">
    <property type="entry name" value="Tachylectin-2"/>
    <property type="match status" value="1"/>
</dbReference>
<proteinExistence type="predicted"/>
<comment type="caution">
    <text evidence="3">The sequence shown here is derived from an EMBL/GenBank/DDBJ whole genome shotgun (WGS) entry which is preliminary data.</text>
</comment>
<evidence type="ECO:0000313" key="3">
    <source>
        <dbReference type="EMBL" id="MFD1047506.1"/>
    </source>
</evidence>
<evidence type="ECO:0000313" key="4">
    <source>
        <dbReference type="Proteomes" id="UP001597045"/>
    </source>
</evidence>
<dbReference type="Pfam" id="PF14517">
    <property type="entry name" value="Tachylectin"/>
    <property type="match status" value="1"/>
</dbReference>
<evidence type="ECO:0000259" key="1">
    <source>
        <dbReference type="Pfam" id="PF00089"/>
    </source>
</evidence>
<evidence type="ECO:0000259" key="2">
    <source>
        <dbReference type="Pfam" id="PF14517"/>
    </source>
</evidence>
<accession>A0ABW3M9S9</accession>
<sequence length="378" mass="41208">NSVTATAVNLGGDASVCKGDAGGPVYRQVGDKIEVVGVHGVSWQHGCFGTNESRNGSTDARVDDIYTWIRQQVANFNFDCEVGAYGSDTTFYSTKAGALRSVDEGWNHVREPIKSLPATEGRLWYGPSAPISASGWTGEIRVGPAEARTTSVADWNHPIWEVHRKTGTQDPFNDGDLRLWTDPHRDALNDPPVALRGGDRVATGWQRYLDPAFRNQFTVDSAGRVYAIDAAGALREYNWQAATKTWRNPAGDVIDTGWGRFDSITASGDGVLYARTPAGDLFRFQYDHTANTWTQRDKAAGSGWNAYTAITSPGGDILLGSGTRKDGKPVLRWHRYLSEFDAWAPRDPDGLGPVILDDATLGADTRMQATPNMCALRP</sequence>
<organism evidence="3 4">
    <name type="scientific">Kibdelosporangium lantanae</name>
    <dbReference type="NCBI Taxonomy" id="1497396"/>
    <lineage>
        <taxon>Bacteria</taxon>
        <taxon>Bacillati</taxon>
        <taxon>Actinomycetota</taxon>
        <taxon>Actinomycetes</taxon>
        <taxon>Pseudonocardiales</taxon>
        <taxon>Pseudonocardiaceae</taxon>
        <taxon>Kibdelosporangium</taxon>
    </lineage>
</organism>
<dbReference type="EMBL" id="JBHTIS010001108">
    <property type="protein sequence ID" value="MFD1047506.1"/>
    <property type="molecule type" value="Genomic_DNA"/>
</dbReference>
<name>A0ABW3M9S9_9PSEU</name>
<dbReference type="Proteomes" id="UP001597045">
    <property type="component" value="Unassembled WGS sequence"/>
</dbReference>
<dbReference type="InterPro" id="IPR009003">
    <property type="entry name" value="Peptidase_S1_PA"/>
</dbReference>
<feature type="non-terminal residue" evidence="3">
    <location>
        <position position="1"/>
    </location>
</feature>
<feature type="domain" description="Tachylectin 2" evidence="2">
    <location>
        <begin position="201"/>
        <end position="336"/>
    </location>
</feature>
<feature type="domain" description="Peptidase S1" evidence="1">
    <location>
        <begin position="3"/>
        <end position="69"/>
    </location>
</feature>